<keyword evidence="4" id="KW-0256">Endoplasmic reticulum</keyword>
<protein>
    <recommendedName>
        <fullName evidence="9">DUF676 domain-containing protein</fullName>
    </recommendedName>
</protein>
<dbReference type="SUPFAM" id="SSF53474">
    <property type="entry name" value="alpha/beta-Hydrolases"/>
    <property type="match status" value="1"/>
</dbReference>
<evidence type="ECO:0000256" key="1">
    <source>
        <dbReference type="ARBA" id="ARBA00004173"/>
    </source>
</evidence>
<accession>A0A6A6B3A4</accession>
<dbReference type="GO" id="GO:0016020">
    <property type="term" value="C:membrane"/>
    <property type="evidence" value="ECO:0007669"/>
    <property type="project" value="UniProtKB-SubCell"/>
</dbReference>
<evidence type="ECO:0000256" key="6">
    <source>
        <dbReference type="ARBA" id="ARBA00023136"/>
    </source>
</evidence>
<reference evidence="7" key="1">
    <citation type="journal article" date="2020" name="Stud. Mycol.">
        <title>101 Dothideomycetes genomes: a test case for predicting lifestyles and emergence of pathogens.</title>
        <authorList>
            <person name="Haridas S."/>
            <person name="Albert R."/>
            <person name="Binder M."/>
            <person name="Bloem J."/>
            <person name="Labutti K."/>
            <person name="Salamov A."/>
            <person name="Andreopoulos B."/>
            <person name="Baker S."/>
            <person name="Barry K."/>
            <person name="Bills G."/>
            <person name="Bluhm B."/>
            <person name="Cannon C."/>
            <person name="Castanera R."/>
            <person name="Culley D."/>
            <person name="Daum C."/>
            <person name="Ezra D."/>
            <person name="Gonzalez J."/>
            <person name="Henrissat B."/>
            <person name="Kuo A."/>
            <person name="Liang C."/>
            <person name="Lipzen A."/>
            <person name="Lutzoni F."/>
            <person name="Magnuson J."/>
            <person name="Mondo S."/>
            <person name="Nolan M."/>
            <person name="Ohm R."/>
            <person name="Pangilinan J."/>
            <person name="Park H.-J."/>
            <person name="Ramirez L."/>
            <person name="Alfaro M."/>
            <person name="Sun H."/>
            <person name="Tritt A."/>
            <person name="Yoshinaga Y."/>
            <person name="Zwiers L.-H."/>
            <person name="Turgeon B."/>
            <person name="Goodwin S."/>
            <person name="Spatafora J."/>
            <person name="Crous P."/>
            <person name="Grigoriev I."/>
        </authorList>
    </citation>
    <scope>NUCLEOTIDE SEQUENCE</scope>
    <source>
        <strain evidence="7">CBS 121167</strain>
    </source>
</reference>
<dbReference type="AlphaFoldDB" id="A0A6A6B3A4"/>
<comment type="subcellular location">
    <subcellularLocation>
        <location evidence="2">Endoplasmic reticulum</location>
    </subcellularLocation>
    <subcellularLocation>
        <location evidence="3">Membrane</location>
    </subcellularLocation>
    <subcellularLocation>
        <location evidence="1">Mitochondrion</location>
    </subcellularLocation>
</comment>
<keyword evidence="5" id="KW-0496">Mitochondrion</keyword>
<dbReference type="PANTHER" id="PTHR48182">
    <property type="entry name" value="PROTEIN SERAC1"/>
    <property type="match status" value="1"/>
</dbReference>
<evidence type="ECO:0000256" key="3">
    <source>
        <dbReference type="ARBA" id="ARBA00004370"/>
    </source>
</evidence>
<evidence type="ECO:0008006" key="9">
    <source>
        <dbReference type="Google" id="ProtNLM"/>
    </source>
</evidence>
<proteinExistence type="predicted"/>
<dbReference type="Proteomes" id="UP000799438">
    <property type="component" value="Unassembled WGS sequence"/>
</dbReference>
<sequence>MNWFNLVNLLSLYCYYCFTKFFSLLRWSFWQHAPQKITEPEKLKIEQAKTYRLRGIPNDFDSRKTLELLRNVLNLKEDVKFKVRSLADDPSYDGKVATVDVTGDLRQKLDRGRDQWKLKVTGEGLNDYIHLTLDTHFLRLTPLHSNSSDIVEADVIAVCGLEGHGFESFKDKNAPSYMWLRDSLPKDLPKARIFSFGYKTELEDADSFQTISDLASQLRCTINGIRSYEDVKLPYDYKKFLIVTRIQQGEPPRSLMFIGHGLGGILIKQALIHMKDGTKLDRINFDAVAGLLFFGVPSRGMGISSLLPTVTHQQNRDLIASLGRDSTFCQDQETAFREALCSNLERTGRRPPEVVFFDEGLVMPTAFEQFDGDSETTNPPTPFTDGESVYYDCQYGDDIDQRSMIVKNHLDMVKFRRQEPYYNTVLRRLKTFQRDYLETTQREKLNKDLPAEISAYEKSPFDSLEASTDPNQ</sequence>
<dbReference type="InterPro" id="IPR052374">
    <property type="entry name" value="SERAC1"/>
</dbReference>
<name>A0A6A6B3A4_9PEZI</name>
<dbReference type="OrthoDB" id="1658288at2759"/>
<gene>
    <name evidence="7" type="ORF">K452DRAFT_312115</name>
</gene>
<dbReference type="InterPro" id="IPR029058">
    <property type="entry name" value="AB_hydrolase_fold"/>
</dbReference>
<dbReference type="PANTHER" id="PTHR48182:SF2">
    <property type="entry name" value="PROTEIN SERAC1"/>
    <property type="match status" value="1"/>
</dbReference>
<organism evidence="7 8">
    <name type="scientific">Aplosporella prunicola CBS 121167</name>
    <dbReference type="NCBI Taxonomy" id="1176127"/>
    <lineage>
        <taxon>Eukaryota</taxon>
        <taxon>Fungi</taxon>
        <taxon>Dikarya</taxon>
        <taxon>Ascomycota</taxon>
        <taxon>Pezizomycotina</taxon>
        <taxon>Dothideomycetes</taxon>
        <taxon>Dothideomycetes incertae sedis</taxon>
        <taxon>Botryosphaeriales</taxon>
        <taxon>Aplosporellaceae</taxon>
        <taxon>Aplosporella</taxon>
    </lineage>
</organism>
<evidence type="ECO:0000313" key="7">
    <source>
        <dbReference type="EMBL" id="KAF2137735.1"/>
    </source>
</evidence>
<evidence type="ECO:0000256" key="2">
    <source>
        <dbReference type="ARBA" id="ARBA00004240"/>
    </source>
</evidence>
<dbReference type="RefSeq" id="XP_033393450.1">
    <property type="nucleotide sequence ID" value="XM_033543523.1"/>
</dbReference>
<dbReference type="GeneID" id="54301020"/>
<keyword evidence="8" id="KW-1185">Reference proteome</keyword>
<dbReference type="GO" id="GO:0005783">
    <property type="term" value="C:endoplasmic reticulum"/>
    <property type="evidence" value="ECO:0007669"/>
    <property type="project" value="UniProtKB-SubCell"/>
</dbReference>
<evidence type="ECO:0000256" key="4">
    <source>
        <dbReference type="ARBA" id="ARBA00022824"/>
    </source>
</evidence>
<evidence type="ECO:0000313" key="8">
    <source>
        <dbReference type="Proteomes" id="UP000799438"/>
    </source>
</evidence>
<keyword evidence="6" id="KW-0472">Membrane</keyword>
<evidence type="ECO:0000256" key="5">
    <source>
        <dbReference type="ARBA" id="ARBA00023128"/>
    </source>
</evidence>
<dbReference type="Gene3D" id="3.40.50.1820">
    <property type="entry name" value="alpha/beta hydrolase"/>
    <property type="match status" value="1"/>
</dbReference>
<dbReference type="GO" id="GO:0005739">
    <property type="term" value="C:mitochondrion"/>
    <property type="evidence" value="ECO:0007669"/>
    <property type="project" value="UniProtKB-SubCell"/>
</dbReference>
<dbReference type="EMBL" id="ML995500">
    <property type="protein sequence ID" value="KAF2137735.1"/>
    <property type="molecule type" value="Genomic_DNA"/>
</dbReference>